<evidence type="ECO:0000313" key="3">
    <source>
        <dbReference type="Proteomes" id="UP001162060"/>
    </source>
</evidence>
<sequence length="69" mass="7813">MLVVLVLWWLLYMARQGERLRRGLVHKHTAVVGTSLTEEAGSELLVPPVCCFQQRGEEQSVNSFPFLVS</sequence>
<accession>A0AAV1VBG0</accession>
<protein>
    <recommendedName>
        <fullName evidence="4">Secreted protein</fullName>
    </recommendedName>
</protein>
<dbReference type="Proteomes" id="UP001162060">
    <property type="component" value="Unassembled WGS sequence"/>
</dbReference>
<keyword evidence="1" id="KW-0732">Signal</keyword>
<evidence type="ECO:0000256" key="1">
    <source>
        <dbReference type="SAM" id="SignalP"/>
    </source>
</evidence>
<comment type="caution">
    <text evidence="2">The sequence shown here is derived from an EMBL/GenBank/DDBJ whole genome shotgun (WGS) entry which is preliminary data.</text>
</comment>
<proteinExistence type="predicted"/>
<organism evidence="2 3">
    <name type="scientific">Peronospora matthiolae</name>
    <dbReference type="NCBI Taxonomy" id="2874970"/>
    <lineage>
        <taxon>Eukaryota</taxon>
        <taxon>Sar</taxon>
        <taxon>Stramenopiles</taxon>
        <taxon>Oomycota</taxon>
        <taxon>Peronosporomycetes</taxon>
        <taxon>Peronosporales</taxon>
        <taxon>Peronosporaceae</taxon>
        <taxon>Peronospora</taxon>
    </lineage>
</organism>
<evidence type="ECO:0000313" key="2">
    <source>
        <dbReference type="EMBL" id="CAK7943368.1"/>
    </source>
</evidence>
<reference evidence="2" key="1">
    <citation type="submission" date="2024-01" db="EMBL/GenBank/DDBJ databases">
        <authorList>
            <person name="Webb A."/>
        </authorList>
    </citation>
    <scope>NUCLEOTIDE SEQUENCE</scope>
    <source>
        <strain evidence="2">Pm1</strain>
    </source>
</reference>
<feature type="chain" id="PRO_5043393460" description="Secreted protein" evidence="1">
    <location>
        <begin position="17"/>
        <end position="69"/>
    </location>
</feature>
<gene>
    <name evidence="2" type="ORF">PM001_LOCUS28518</name>
</gene>
<feature type="signal peptide" evidence="1">
    <location>
        <begin position="1"/>
        <end position="16"/>
    </location>
</feature>
<name>A0AAV1VBG0_9STRA</name>
<dbReference type="AlphaFoldDB" id="A0AAV1VBG0"/>
<dbReference type="EMBL" id="CAKLBY020000302">
    <property type="protein sequence ID" value="CAK7943368.1"/>
    <property type="molecule type" value="Genomic_DNA"/>
</dbReference>
<evidence type="ECO:0008006" key="4">
    <source>
        <dbReference type="Google" id="ProtNLM"/>
    </source>
</evidence>